<evidence type="ECO:0000313" key="10">
    <source>
        <dbReference type="Proteomes" id="UP001206128"/>
    </source>
</evidence>
<comment type="caution">
    <text evidence="9">The sequence shown here is derived from an EMBL/GenBank/DDBJ whole genome shotgun (WGS) entry which is preliminary data.</text>
</comment>
<dbReference type="Gene3D" id="1.20.1250.20">
    <property type="entry name" value="MFS general substrate transporter like domains"/>
    <property type="match status" value="1"/>
</dbReference>
<dbReference type="PANTHER" id="PTHR23517">
    <property type="entry name" value="RESISTANCE PROTEIN MDTM, PUTATIVE-RELATED-RELATED"/>
    <property type="match status" value="1"/>
</dbReference>
<protein>
    <submittedName>
        <fullName evidence="9">Arabinose efflux permease, MFS family</fullName>
    </submittedName>
</protein>
<proteinExistence type="predicted"/>
<keyword evidence="6 7" id="KW-0472">Membrane</keyword>
<dbReference type="InterPro" id="IPR011701">
    <property type="entry name" value="MFS"/>
</dbReference>
<dbReference type="InterPro" id="IPR020846">
    <property type="entry name" value="MFS_dom"/>
</dbReference>
<feature type="transmembrane region" description="Helical" evidence="7">
    <location>
        <begin position="158"/>
        <end position="177"/>
    </location>
</feature>
<feature type="transmembrane region" description="Helical" evidence="7">
    <location>
        <begin position="91"/>
        <end position="111"/>
    </location>
</feature>
<dbReference type="Pfam" id="PF07690">
    <property type="entry name" value="MFS_1"/>
    <property type="match status" value="1"/>
</dbReference>
<dbReference type="SUPFAM" id="SSF103473">
    <property type="entry name" value="MFS general substrate transporter"/>
    <property type="match status" value="1"/>
</dbReference>
<evidence type="ECO:0000256" key="6">
    <source>
        <dbReference type="ARBA" id="ARBA00023136"/>
    </source>
</evidence>
<name>A0AAE3KJ18_9PSEU</name>
<dbReference type="AlphaFoldDB" id="A0AAE3KJ18"/>
<dbReference type="GO" id="GO:0022857">
    <property type="term" value="F:transmembrane transporter activity"/>
    <property type="evidence" value="ECO:0007669"/>
    <property type="project" value="InterPro"/>
</dbReference>
<dbReference type="GO" id="GO:0005886">
    <property type="term" value="C:plasma membrane"/>
    <property type="evidence" value="ECO:0007669"/>
    <property type="project" value="UniProtKB-SubCell"/>
</dbReference>
<feature type="transmembrane region" description="Helical" evidence="7">
    <location>
        <begin position="318"/>
        <end position="340"/>
    </location>
</feature>
<accession>A0AAE3KJ18</accession>
<evidence type="ECO:0000256" key="3">
    <source>
        <dbReference type="ARBA" id="ARBA00022475"/>
    </source>
</evidence>
<evidence type="ECO:0000256" key="2">
    <source>
        <dbReference type="ARBA" id="ARBA00022448"/>
    </source>
</evidence>
<gene>
    <name evidence="9" type="ORF">LX83_005984</name>
</gene>
<comment type="subcellular location">
    <subcellularLocation>
        <location evidence="1">Cell membrane</location>
        <topology evidence="1">Multi-pass membrane protein</topology>
    </subcellularLocation>
</comment>
<dbReference type="Proteomes" id="UP001206128">
    <property type="component" value="Unassembled WGS sequence"/>
</dbReference>
<feature type="transmembrane region" description="Helical" evidence="7">
    <location>
        <begin position="117"/>
        <end position="138"/>
    </location>
</feature>
<keyword evidence="5 7" id="KW-1133">Transmembrane helix</keyword>
<sequence>MTQPTSTTTPSSATTRRITPSAGRAWLIAAFAMAAVGWGANQFAPLLSLYETSRGVSTAQGQGMFVLYAVGLVPGLLLGGPLSDRRGRRHIMLWALALSVAASVVLAVGAWTTVVLYAGRLIAGVASGAAFSCGTSWLGELSAGSPGDAERVPRRATVAMTAGFGLGPLAAGLLAQYAPAPLVAVYLPHIVLAAVALALAWRAPAPTPAAPAARAKGLGTPSWRHRRFLLLVLPVAPWVFLTGAVALATLPGSVGALLGDHLMLFTGLVTPLPALAGVLVQPLARRLRDRSRLLNVLSLALAVVGLLVGAAAVHSTSIALVVVGALVLGAAYGALMVSGLTEIQRLATPHHLGRTVAIFQAAAYVGYLSPFFIALIARAVALPHILVALAVLAGATAIWAAVIDGRLAHTVTR</sequence>
<evidence type="ECO:0000256" key="5">
    <source>
        <dbReference type="ARBA" id="ARBA00022989"/>
    </source>
</evidence>
<keyword evidence="10" id="KW-1185">Reference proteome</keyword>
<dbReference type="EMBL" id="JAMTCK010000017">
    <property type="protein sequence ID" value="MCP2169100.1"/>
    <property type="molecule type" value="Genomic_DNA"/>
</dbReference>
<dbReference type="PROSITE" id="PS50850">
    <property type="entry name" value="MFS"/>
    <property type="match status" value="1"/>
</dbReference>
<dbReference type="InterPro" id="IPR050171">
    <property type="entry name" value="MFS_Transporters"/>
</dbReference>
<feature type="transmembrane region" description="Helical" evidence="7">
    <location>
        <begin position="352"/>
        <end position="376"/>
    </location>
</feature>
<evidence type="ECO:0000259" key="8">
    <source>
        <dbReference type="PROSITE" id="PS50850"/>
    </source>
</evidence>
<feature type="transmembrane region" description="Helical" evidence="7">
    <location>
        <begin position="21"/>
        <end position="40"/>
    </location>
</feature>
<evidence type="ECO:0000313" key="9">
    <source>
        <dbReference type="EMBL" id="MCP2169100.1"/>
    </source>
</evidence>
<feature type="transmembrane region" description="Helical" evidence="7">
    <location>
        <begin position="183"/>
        <end position="201"/>
    </location>
</feature>
<organism evidence="9 10">
    <name type="scientific">Goodfellowiella coeruleoviolacea</name>
    <dbReference type="NCBI Taxonomy" id="334858"/>
    <lineage>
        <taxon>Bacteria</taxon>
        <taxon>Bacillati</taxon>
        <taxon>Actinomycetota</taxon>
        <taxon>Actinomycetes</taxon>
        <taxon>Pseudonocardiales</taxon>
        <taxon>Pseudonocardiaceae</taxon>
        <taxon>Goodfellowiella</taxon>
    </lineage>
</organism>
<evidence type="ECO:0000256" key="4">
    <source>
        <dbReference type="ARBA" id="ARBA00022692"/>
    </source>
</evidence>
<feature type="transmembrane region" description="Helical" evidence="7">
    <location>
        <begin position="262"/>
        <end position="281"/>
    </location>
</feature>
<evidence type="ECO:0000256" key="1">
    <source>
        <dbReference type="ARBA" id="ARBA00004651"/>
    </source>
</evidence>
<dbReference type="InterPro" id="IPR036259">
    <property type="entry name" value="MFS_trans_sf"/>
</dbReference>
<feature type="transmembrane region" description="Helical" evidence="7">
    <location>
        <begin position="382"/>
        <end position="403"/>
    </location>
</feature>
<feature type="domain" description="Major facilitator superfamily (MFS) profile" evidence="8">
    <location>
        <begin position="18"/>
        <end position="413"/>
    </location>
</feature>
<feature type="transmembrane region" description="Helical" evidence="7">
    <location>
        <begin position="293"/>
        <end position="312"/>
    </location>
</feature>
<keyword evidence="4 7" id="KW-0812">Transmembrane</keyword>
<reference evidence="9" key="1">
    <citation type="submission" date="2022-06" db="EMBL/GenBank/DDBJ databases">
        <title>Genomic Encyclopedia of Archaeal and Bacterial Type Strains, Phase II (KMG-II): from individual species to whole genera.</title>
        <authorList>
            <person name="Goeker M."/>
        </authorList>
    </citation>
    <scope>NUCLEOTIDE SEQUENCE</scope>
    <source>
        <strain evidence="9">DSM 43935</strain>
    </source>
</reference>
<dbReference type="RefSeq" id="WP_253777572.1">
    <property type="nucleotide sequence ID" value="NZ_JAMTCK010000017.1"/>
</dbReference>
<evidence type="ECO:0000256" key="7">
    <source>
        <dbReference type="SAM" id="Phobius"/>
    </source>
</evidence>
<feature type="transmembrane region" description="Helical" evidence="7">
    <location>
        <begin position="60"/>
        <end position="79"/>
    </location>
</feature>
<keyword evidence="2" id="KW-0813">Transport</keyword>
<feature type="transmembrane region" description="Helical" evidence="7">
    <location>
        <begin position="228"/>
        <end position="250"/>
    </location>
</feature>
<keyword evidence="3" id="KW-1003">Cell membrane</keyword>